<protein>
    <recommendedName>
        <fullName evidence="1">Glycosyltransferase 2-like domain-containing protein</fullName>
    </recommendedName>
</protein>
<dbReference type="Gene3D" id="3.90.550.10">
    <property type="entry name" value="Spore Coat Polysaccharide Biosynthesis Protein SpsA, Chain A"/>
    <property type="match status" value="1"/>
</dbReference>
<dbReference type="PANTHER" id="PTHR43179">
    <property type="entry name" value="RHAMNOSYLTRANSFERASE WBBL"/>
    <property type="match status" value="1"/>
</dbReference>
<dbReference type="EMBL" id="UINC01180959">
    <property type="protein sequence ID" value="SVD90408.1"/>
    <property type="molecule type" value="Genomic_DNA"/>
</dbReference>
<proteinExistence type="predicted"/>
<feature type="non-terminal residue" evidence="2">
    <location>
        <position position="193"/>
    </location>
</feature>
<evidence type="ECO:0000313" key="2">
    <source>
        <dbReference type="EMBL" id="SVD90408.1"/>
    </source>
</evidence>
<dbReference type="CDD" id="cd04186">
    <property type="entry name" value="GT_2_like_c"/>
    <property type="match status" value="1"/>
</dbReference>
<dbReference type="SUPFAM" id="SSF53448">
    <property type="entry name" value="Nucleotide-diphospho-sugar transferases"/>
    <property type="match status" value="1"/>
</dbReference>
<gene>
    <name evidence="2" type="ORF">METZ01_LOCUS443262</name>
</gene>
<accession>A0A382Z6R7</accession>
<dbReference type="InterPro" id="IPR001173">
    <property type="entry name" value="Glyco_trans_2-like"/>
</dbReference>
<dbReference type="Pfam" id="PF00535">
    <property type="entry name" value="Glycos_transf_2"/>
    <property type="match status" value="1"/>
</dbReference>
<reference evidence="2" key="1">
    <citation type="submission" date="2018-05" db="EMBL/GenBank/DDBJ databases">
        <authorList>
            <person name="Lanie J.A."/>
            <person name="Ng W.-L."/>
            <person name="Kazmierczak K.M."/>
            <person name="Andrzejewski T.M."/>
            <person name="Davidsen T.M."/>
            <person name="Wayne K.J."/>
            <person name="Tettelin H."/>
            <person name="Glass J.I."/>
            <person name="Rusch D."/>
            <person name="Podicherti R."/>
            <person name="Tsui H.-C.T."/>
            <person name="Winkler M.E."/>
        </authorList>
    </citation>
    <scope>NUCLEOTIDE SEQUENCE</scope>
</reference>
<dbReference type="AlphaFoldDB" id="A0A382Z6R7"/>
<feature type="domain" description="Glycosyltransferase 2-like" evidence="1">
    <location>
        <begin position="7"/>
        <end position="167"/>
    </location>
</feature>
<dbReference type="InterPro" id="IPR029044">
    <property type="entry name" value="Nucleotide-diphossugar_trans"/>
</dbReference>
<dbReference type="PANTHER" id="PTHR43179:SF10">
    <property type="entry name" value="GLYCOSYL TRANSFERASE"/>
    <property type="match status" value="1"/>
</dbReference>
<sequence length="193" mass="22137">MSIKDITIVITSFKSDEKLKSCLNSINRQCNVIIVENSDNQDTKKKIEKEFDNVKCILTGGNLGYGKANNIGLKEVTTKYALILNPDTTLFESTLENLIEATKEIPEFAIMAPYQQERMIEKKEDNLQFLSPKQVKSVKGFAMLLNLIEFKDIGFFDEVFFLYFEDIDLCRRVDKKNKKIYLIPSVHINHLGG</sequence>
<name>A0A382Z6R7_9ZZZZ</name>
<evidence type="ECO:0000259" key="1">
    <source>
        <dbReference type="Pfam" id="PF00535"/>
    </source>
</evidence>
<organism evidence="2">
    <name type="scientific">marine metagenome</name>
    <dbReference type="NCBI Taxonomy" id="408172"/>
    <lineage>
        <taxon>unclassified sequences</taxon>
        <taxon>metagenomes</taxon>
        <taxon>ecological metagenomes</taxon>
    </lineage>
</organism>